<protein>
    <submittedName>
        <fullName evidence="2">2596_t:CDS:1</fullName>
    </submittedName>
</protein>
<dbReference type="AlphaFoldDB" id="A0A9N8ZF72"/>
<name>A0A9N8ZF72_9GLOM</name>
<evidence type="ECO:0000256" key="1">
    <source>
        <dbReference type="SAM" id="Phobius"/>
    </source>
</evidence>
<proteinExistence type="predicted"/>
<gene>
    <name evidence="2" type="ORF">DEBURN_LOCUS4402</name>
</gene>
<keyword evidence="1" id="KW-0472">Membrane</keyword>
<feature type="transmembrane region" description="Helical" evidence="1">
    <location>
        <begin position="60"/>
        <end position="79"/>
    </location>
</feature>
<keyword evidence="1" id="KW-1133">Transmembrane helix</keyword>
<dbReference type="OrthoDB" id="2439775at2759"/>
<organism evidence="2 3">
    <name type="scientific">Diversispora eburnea</name>
    <dbReference type="NCBI Taxonomy" id="1213867"/>
    <lineage>
        <taxon>Eukaryota</taxon>
        <taxon>Fungi</taxon>
        <taxon>Fungi incertae sedis</taxon>
        <taxon>Mucoromycota</taxon>
        <taxon>Glomeromycotina</taxon>
        <taxon>Glomeromycetes</taxon>
        <taxon>Diversisporales</taxon>
        <taxon>Diversisporaceae</taxon>
        <taxon>Diversispora</taxon>
    </lineage>
</organism>
<keyword evidence="3" id="KW-1185">Reference proteome</keyword>
<comment type="caution">
    <text evidence="2">The sequence shown here is derived from an EMBL/GenBank/DDBJ whole genome shotgun (WGS) entry which is preliminary data.</text>
</comment>
<keyword evidence="1" id="KW-0812">Transmembrane</keyword>
<evidence type="ECO:0000313" key="3">
    <source>
        <dbReference type="Proteomes" id="UP000789706"/>
    </source>
</evidence>
<reference evidence="2" key="1">
    <citation type="submission" date="2021-06" db="EMBL/GenBank/DDBJ databases">
        <authorList>
            <person name="Kallberg Y."/>
            <person name="Tangrot J."/>
            <person name="Rosling A."/>
        </authorList>
    </citation>
    <scope>NUCLEOTIDE SEQUENCE</scope>
    <source>
        <strain evidence="2">AZ414A</strain>
    </source>
</reference>
<dbReference type="EMBL" id="CAJVPK010000332">
    <property type="protein sequence ID" value="CAG8495577.1"/>
    <property type="molecule type" value="Genomic_DNA"/>
</dbReference>
<sequence>MSRKLHSSFLNENEEVSSFFGNRTAISPDSQQIVTFSLECEIYRTPTIMTVLDLKWPADLMLIVVFAFGYAMFILLNHADDLQIPTYKIKDISNSDFYSNITIYQNVDKSSRLDNFYQHFISSKEAVFFWTNGRWDQKTNGIVTLDEFDGANKKSFKETLRSRAKIIAKYEALEHFFDRKSDNLRYIYYIPNPDKIVAWLTETENDEKQKSRLMKTTDPDHIKIKSLDKISFIDEEIFSFEVVTTKMNKKSQRSKLLKNFGYNNSCNEPSSEGDQLSMRVRFNSLNKI</sequence>
<dbReference type="Proteomes" id="UP000789706">
    <property type="component" value="Unassembled WGS sequence"/>
</dbReference>
<accession>A0A9N8ZF72</accession>
<evidence type="ECO:0000313" key="2">
    <source>
        <dbReference type="EMBL" id="CAG8495577.1"/>
    </source>
</evidence>